<reference evidence="7 8" key="1">
    <citation type="journal article" date="2011" name="Appl. Environ. Microbiol.">
        <title>Methanogenic archaea isolated from Taiwan's Chelungpu fault.</title>
        <authorList>
            <person name="Wu S.Y."/>
            <person name="Lai M.C."/>
        </authorList>
    </citation>
    <scope>NUCLEOTIDE SEQUENCE [LARGE SCALE GENOMIC DNA]</scope>
    <source>
        <strain evidence="7 8">St545Mb</strain>
    </source>
</reference>
<keyword evidence="3 6" id="KW-0812">Transmembrane</keyword>
<keyword evidence="8" id="KW-1185">Reference proteome</keyword>
<dbReference type="Proteomes" id="UP001206983">
    <property type="component" value="Unassembled WGS sequence"/>
</dbReference>
<evidence type="ECO:0000256" key="3">
    <source>
        <dbReference type="ARBA" id="ARBA00022692"/>
    </source>
</evidence>
<feature type="transmembrane region" description="Helical" evidence="6">
    <location>
        <begin position="126"/>
        <end position="146"/>
    </location>
</feature>
<dbReference type="AlphaFoldDB" id="A0AAE3HBD3"/>
<proteinExistence type="inferred from homology"/>
<dbReference type="GO" id="GO:0005886">
    <property type="term" value="C:plasma membrane"/>
    <property type="evidence" value="ECO:0007669"/>
    <property type="project" value="TreeGrafter"/>
</dbReference>
<keyword evidence="5 6" id="KW-0472">Membrane</keyword>
<dbReference type="GO" id="GO:0005524">
    <property type="term" value="F:ATP binding"/>
    <property type="evidence" value="ECO:0007669"/>
    <property type="project" value="UniProtKB-KW"/>
</dbReference>
<protein>
    <submittedName>
        <fullName evidence="7">ABC transporter ATP-binding protein</fullName>
    </submittedName>
</protein>
<keyword evidence="4 6" id="KW-1133">Transmembrane helix</keyword>
<feature type="transmembrane region" description="Helical" evidence="6">
    <location>
        <begin position="6"/>
        <end position="28"/>
    </location>
</feature>
<organism evidence="7 8">
    <name type="scientific">Methanolobus chelungpuianus</name>
    <dbReference type="NCBI Taxonomy" id="502115"/>
    <lineage>
        <taxon>Archaea</taxon>
        <taxon>Methanobacteriati</taxon>
        <taxon>Methanobacteriota</taxon>
        <taxon>Stenosarchaea group</taxon>
        <taxon>Methanomicrobia</taxon>
        <taxon>Methanosarcinales</taxon>
        <taxon>Methanosarcinaceae</taxon>
        <taxon>Methanolobus</taxon>
    </lineage>
</organism>
<evidence type="ECO:0000313" key="8">
    <source>
        <dbReference type="Proteomes" id="UP001206983"/>
    </source>
</evidence>
<sequence length="263" mass="29223">MTAVDISLAGMVFCFLLLLIPIIVSYHLKLRLTGPTIESTLRMTVQLVFVGFFLTFVFELNSSLLNILWVMIMAAVASYTVLRSVQLKYGSLILPLIISFAVTNIGILLYFNGLVIGLNDLFEARYFIPVAGMVVGNSLRASIVGISDFCDQIQRNENRYLFSLSHGAEKHEALKPYLRKSLRNALRPTLANMATVGIVFLPGMMTGQIIGGSSPLIAIEYQIAIMVAIYVTTLVNVLLGILIMMHRGFDDYGIFRKDMLKVE</sequence>
<accession>A0AAE3HBD3</accession>
<dbReference type="RefSeq" id="WP_256622875.1">
    <property type="nucleotide sequence ID" value="NZ_JTEO01000004.1"/>
</dbReference>
<keyword evidence="7" id="KW-0067">ATP-binding</keyword>
<dbReference type="EMBL" id="JTEO01000004">
    <property type="protein sequence ID" value="MCQ6962999.1"/>
    <property type="molecule type" value="Genomic_DNA"/>
</dbReference>
<feature type="transmembrane region" description="Helical" evidence="6">
    <location>
        <begin position="64"/>
        <end position="82"/>
    </location>
</feature>
<dbReference type="Pfam" id="PF03649">
    <property type="entry name" value="UPF0014"/>
    <property type="match status" value="1"/>
</dbReference>
<dbReference type="PANTHER" id="PTHR30028:SF0">
    <property type="entry name" value="PROTEIN ALUMINUM SENSITIVE 3"/>
    <property type="match status" value="1"/>
</dbReference>
<evidence type="ECO:0000256" key="2">
    <source>
        <dbReference type="ARBA" id="ARBA00005268"/>
    </source>
</evidence>
<evidence type="ECO:0000256" key="5">
    <source>
        <dbReference type="ARBA" id="ARBA00023136"/>
    </source>
</evidence>
<comment type="subcellular location">
    <subcellularLocation>
        <location evidence="1">Membrane</location>
        <topology evidence="1">Multi-pass membrane protein</topology>
    </subcellularLocation>
</comment>
<feature type="transmembrane region" description="Helical" evidence="6">
    <location>
        <begin position="40"/>
        <end position="58"/>
    </location>
</feature>
<evidence type="ECO:0000256" key="4">
    <source>
        <dbReference type="ARBA" id="ARBA00022989"/>
    </source>
</evidence>
<comment type="similarity">
    <text evidence="2">Belongs to the UPF0014 family.</text>
</comment>
<evidence type="ECO:0000256" key="6">
    <source>
        <dbReference type="SAM" id="Phobius"/>
    </source>
</evidence>
<evidence type="ECO:0000256" key="1">
    <source>
        <dbReference type="ARBA" id="ARBA00004141"/>
    </source>
</evidence>
<name>A0AAE3HBD3_9EURY</name>
<keyword evidence="7" id="KW-0547">Nucleotide-binding</keyword>
<feature type="transmembrane region" description="Helical" evidence="6">
    <location>
        <begin position="189"/>
        <end position="211"/>
    </location>
</feature>
<dbReference type="PANTHER" id="PTHR30028">
    <property type="entry name" value="UPF0014 INNER MEMBRANE PROTEIN YBBM-RELATED"/>
    <property type="match status" value="1"/>
</dbReference>
<comment type="caution">
    <text evidence="7">The sequence shown here is derived from an EMBL/GenBank/DDBJ whole genome shotgun (WGS) entry which is preliminary data.</text>
</comment>
<feature type="transmembrane region" description="Helical" evidence="6">
    <location>
        <begin position="223"/>
        <end position="245"/>
    </location>
</feature>
<gene>
    <name evidence="7" type="ORF">PV02_08025</name>
</gene>
<evidence type="ECO:0000313" key="7">
    <source>
        <dbReference type="EMBL" id="MCQ6962999.1"/>
    </source>
</evidence>
<dbReference type="InterPro" id="IPR005226">
    <property type="entry name" value="UPF0014_fam"/>
</dbReference>
<feature type="transmembrane region" description="Helical" evidence="6">
    <location>
        <begin position="89"/>
        <end position="111"/>
    </location>
</feature>